<evidence type="ECO:0000256" key="7">
    <source>
        <dbReference type="ARBA" id="ARBA00022989"/>
    </source>
</evidence>
<dbReference type="AlphaFoldDB" id="B0RY27"/>
<accession>B0RY27</accession>
<keyword evidence="3 9" id="KW-0645">Protease</keyword>
<feature type="transmembrane region" description="Helical" evidence="9">
    <location>
        <begin position="138"/>
        <end position="156"/>
    </location>
</feature>
<comment type="function">
    <text evidence="9 10">This protein specifically catalyzes the removal of signal peptides from prolipoproteins.</text>
</comment>
<dbReference type="HOGENOM" id="CLU_083252_4_0_6"/>
<keyword evidence="8 9" id="KW-0472">Membrane</keyword>
<evidence type="ECO:0000256" key="8">
    <source>
        <dbReference type="ARBA" id="ARBA00023136"/>
    </source>
</evidence>
<keyword evidence="5 9" id="KW-0064">Aspartyl protease</keyword>
<dbReference type="KEGG" id="xca:xcc-b100_3182"/>
<evidence type="ECO:0000256" key="2">
    <source>
        <dbReference type="ARBA" id="ARBA00022475"/>
    </source>
</evidence>
<dbReference type="EC" id="3.4.23.36" evidence="9"/>
<keyword evidence="6 9" id="KW-0378">Hydrolase</keyword>
<feature type="active site" evidence="9">
    <location>
        <position position="180"/>
    </location>
</feature>
<dbReference type="PRINTS" id="PR00781">
    <property type="entry name" value="LIPOSIGPTASE"/>
</dbReference>
<reference evidence="12 13" key="1">
    <citation type="journal article" date="2008" name="J. Biotechnol.">
        <title>The genome of Xanthomonas campestris pv. campestris B100 and its use for the reconstruction of metabolic pathways involved in xanthan biosynthesis.</title>
        <authorList>
            <person name="Vorholter F.J."/>
            <person name="Schneiker S."/>
            <person name="Goesmann A."/>
            <person name="Krause L."/>
            <person name="Bekel T."/>
            <person name="Kaiser O."/>
            <person name="Linke B."/>
            <person name="Patschkowski T."/>
            <person name="Ruckert C."/>
            <person name="Schmid J."/>
            <person name="Sidhu V.K."/>
            <person name="Sieber V."/>
            <person name="Tauch A."/>
            <person name="Watt S.A."/>
            <person name="Weisshaar B."/>
            <person name="Becker A."/>
            <person name="Niehaus K."/>
            <person name="Puhler A."/>
        </authorList>
    </citation>
    <scope>NUCLEOTIDE SEQUENCE [LARGE SCALE GENOMIC DNA]</scope>
    <source>
        <strain evidence="12 13">B100</strain>
    </source>
</reference>
<gene>
    <name evidence="9" type="primary">lspA</name>
    <name evidence="12" type="ORF">XCCB100_3182</name>
</gene>
<dbReference type="PANTHER" id="PTHR33695">
    <property type="entry name" value="LIPOPROTEIN SIGNAL PEPTIDASE"/>
    <property type="match status" value="1"/>
</dbReference>
<evidence type="ECO:0000256" key="6">
    <source>
        <dbReference type="ARBA" id="ARBA00022801"/>
    </source>
</evidence>
<dbReference type="Proteomes" id="UP000001188">
    <property type="component" value="Chromosome"/>
</dbReference>
<evidence type="ECO:0000256" key="3">
    <source>
        <dbReference type="ARBA" id="ARBA00022670"/>
    </source>
</evidence>
<comment type="subcellular location">
    <subcellularLocation>
        <location evidence="9">Cell inner membrane</location>
        <topology evidence="9">Multi-pass membrane protein</topology>
    </subcellularLocation>
</comment>
<dbReference type="UniPathway" id="UPA00665"/>
<name>B0RY27_XANCB</name>
<dbReference type="HAMAP" id="MF_00161">
    <property type="entry name" value="LspA"/>
    <property type="match status" value="1"/>
</dbReference>
<evidence type="ECO:0000256" key="11">
    <source>
        <dbReference type="RuleBase" id="RU004181"/>
    </source>
</evidence>
<evidence type="ECO:0000256" key="4">
    <source>
        <dbReference type="ARBA" id="ARBA00022692"/>
    </source>
</evidence>
<dbReference type="EMBL" id="AM920689">
    <property type="protein sequence ID" value="CAP52547.1"/>
    <property type="molecule type" value="Genomic_DNA"/>
</dbReference>
<proteinExistence type="inferred from homology"/>
<keyword evidence="7 9" id="KW-1133">Transmembrane helix</keyword>
<dbReference type="GO" id="GO:0006508">
    <property type="term" value="P:proteolysis"/>
    <property type="evidence" value="ECO:0007669"/>
    <property type="project" value="UniProtKB-KW"/>
</dbReference>
<comment type="catalytic activity">
    <reaction evidence="9 10">
        <text>Release of signal peptides from bacterial membrane prolipoproteins. Hydrolyzes -Xaa-Yaa-Zaa-|-(S,diacylglyceryl)Cys-, in which Xaa is hydrophobic (preferably Leu), and Yaa (Ala or Ser) and Zaa (Gly or Ala) have small, neutral side chains.</text>
        <dbReference type="EC" id="3.4.23.36"/>
    </reaction>
</comment>
<dbReference type="GO" id="GO:0004190">
    <property type="term" value="F:aspartic-type endopeptidase activity"/>
    <property type="evidence" value="ECO:0007669"/>
    <property type="project" value="UniProtKB-UniRule"/>
</dbReference>
<protein>
    <recommendedName>
        <fullName evidence="9">Lipoprotein signal peptidase</fullName>
        <ecNumber evidence="9">3.4.23.36</ecNumber>
    </recommendedName>
    <alternativeName>
        <fullName evidence="9">Prolipoprotein signal peptidase</fullName>
    </alternativeName>
    <alternativeName>
        <fullName evidence="9">Signal peptidase II</fullName>
        <shortName evidence="9">SPase II</shortName>
    </alternativeName>
</protein>
<dbReference type="PANTHER" id="PTHR33695:SF1">
    <property type="entry name" value="LIPOPROTEIN SIGNAL PEPTIDASE"/>
    <property type="match status" value="1"/>
</dbReference>
<dbReference type="Pfam" id="PF01252">
    <property type="entry name" value="Peptidase_A8"/>
    <property type="match status" value="1"/>
</dbReference>
<comment type="similarity">
    <text evidence="1 9 11">Belongs to the peptidase A8 family.</text>
</comment>
<keyword evidence="2 9" id="KW-1003">Cell membrane</keyword>
<feature type="transmembrane region" description="Helical" evidence="9">
    <location>
        <begin position="176"/>
        <end position="196"/>
    </location>
</feature>
<feature type="active site" evidence="9">
    <location>
        <position position="162"/>
    </location>
</feature>
<feature type="transmembrane region" description="Helical" evidence="9">
    <location>
        <begin position="47"/>
        <end position="64"/>
    </location>
</feature>
<feature type="transmembrane region" description="Helical" evidence="9">
    <location>
        <begin position="106"/>
        <end position="126"/>
    </location>
</feature>
<dbReference type="PROSITE" id="PS00855">
    <property type="entry name" value="SPASE_II"/>
    <property type="match status" value="1"/>
</dbReference>
<keyword evidence="9" id="KW-0997">Cell inner membrane</keyword>
<evidence type="ECO:0000256" key="9">
    <source>
        <dbReference type="HAMAP-Rule" id="MF_00161"/>
    </source>
</evidence>
<organism evidence="12 13">
    <name type="scientific">Xanthomonas campestris pv. campestris (strain B100)</name>
    <dbReference type="NCBI Taxonomy" id="509169"/>
    <lineage>
        <taxon>Bacteria</taxon>
        <taxon>Pseudomonadati</taxon>
        <taxon>Pseudomonadota</taxon>
        <taxon>Gammaproteobacteria</taxon>
        <taxon>Lysobacterales</taxon>
        <taxon>Lysobacteraceae</taxon>
        <taxon>Xanthomonas</taxon>
    </lineage>
</organism>
<keyword evidence="12" id="KW-0449">Lipoprotein</keyword>
<evidence type="ECO:0000313" key="13">
    <source>
        <dbReference type="Proteomes" id="UP000001188"/>
    </source>
</evidence>
<dbReference type="NCBIfam" id="TIGR00077">
    <property type="entry name" value="lspA"/>
    <property type="match status" value="1"/>
</dbReference>
<evidence type="ECO:0000313" key="12">
    <source>
        <dbReference type="EMBL" id="CAP52547.1"/>
    </source>
</evidence>
<evidence type="ECO:0000256" key="10">
    <source>
        <dbReference type="RuleBase" id="RU000594"/>
    </source>
</evidence>
<evidence type="ECO:0000256" key="1">
    <source>
        <dbReference type="ARBA" id="ARBA00006139"/>
    </source>
</evidence>
<dbReference type="GO" id="GO:0005886">
    <property type="term" value="C:plasma membrane"/>
    <property type="evidence" value="ECO:0007669"/>
    <property type="project" value="UniProtKB-SubCell"/>
</dbReference>
<evidence type="ECO:0000256" key="5">
    <source>
        <dbReference type="ARBA" id="ARBA00022750"/>
    </source>
</evidence>
<dbReference type="InterPro" id="IPR001872">
    <property type="entry name" value="Peptidase_A8"/>
</dbReference>
<comment type="pathway">
    <text evidence="9">Protein modification; lipoprotein biosynthesis (signal peptide cleavage).</text>
</comment>
<sequence length="205" mass="22592">MPAWGRSVGCPVRAILCCSRHPGLFSATEKASYLRYFDMSQRPNPSALIWLLLSAVVIGLDQWSKAWVLSSLPEYTPVPVIDGFWNWYRTYNTGAAFSFLSDAGGWQLWFFTALAVGISGLLAFWLSRTARGDWRSAVPYALVIGGAIGNVIDRLMHGHVVDFIQWYVGEHTWPSFNIADSAIVGGAIGIALFGLFDGKRSRKAG</sequence>
<keyword evidence="4 9" id="KW-0812">Transmembrane</keyword>